<feature type="coiled-coil region" evidence="1">
    <location>
        <begin position="21"/>
        <end position="48"/>
    </location>
</feature>
<dbReference type="AlphaFoldDB" id="A0A1E3QGF8"/>
<keyword evidence="3" id="KW-1185">Reference proteome</keyword>
<name>A0A1E3QGF8_LIPST</name>
<dbReference type="EMBL" id="KV454289">
    <property type="protein sequence ID" value="ODQ76771.1"/>
    <property type="molecule type" value="Genomic_DNA"/>
</dbReference>
<evidence type="ECO:0000313" key="3">
    <source>
        <dbReference type="Proteomes" id="UP000094385"/>
    </source>
</evidence>
<protein>
    <submittedName>
        <fullName evidence="2">Uncharacterized protein</fullName>
    </submittedName>
</protein>
<reference evidence="2 3" key="1">
    <citation type="journal article" date="2016" name="Proc. Natl. Acad. Sci. U.S.A.">
        <title>Comparative genomics of biotechnologically important yeasts.</title>
        <authorList>
            <person name="Riley R."/>
            <person name="Haridas S."/>
            <person name="Wolfe K.H."/>
            <person name="Lopes M.R."/>
            <person name="Hittinger C.T."/>
            <person name="Goeker M."/>
            <person name="Salamov A.A."/>
            <person name="Wisecaver J.H."/>
            <person name="Long T.M."/>
            <person name="Calvey C.H."/>
            <person name="Aerts A.L."/>
            <person name="Barry K.W."/>
            <person name="Choi C."/>
            <person name="Clum A."/>
            <person name="Coughlan A.Y."/>
            <person name="Deshpande S."/>
            <person name="Douglass A.P."/>
            <person name="Hanson S.J."/>
            <person name="Klenk H.-P."/>
            <person name="LaButti K.M."/>
            <person name="Lapidus A."/>
            <person name="Lindquist E.A."/>
            <person name="Lipzen A.M."/>
            <person name="Meier-Kolthoff J.P."/>
            <person name="Ohm R.A."/>
            <person name="Otillar R.P."/>
            <person name="Pangilinan J.L."/>
            <person name="Peng Y."/>
            <person name="Rokas A."/>
            <person name="Rosa C.A."/>
            <person name="Scheuner C."/>
            <person name="Sibirny A.A."/>
            <person name="Slot J.C."/>
            <person name="Stielow J.B."/>
            <person name="Sun H."/>
            <person name="Kurtzman C.P."/>
            <person name="Blackwell M."/>
            <person name="Grigoriev I.V."/>
            <person name="Jeffries T.W."/>
        </authorList>
    </citation>
    <scope>NUCLEOTIDE SEQUENCE [LARGE SCALE GENOMIC DNA]</scope>
    <source>
        <strain evidence="2 3">NRRL Y-11557</strain>
    </source>
</reference>
<evidence type="ECO:0000256" key="1">
    <source>
        <dbReference type="SAM" id="Coils"/>
    </source>
</evidence>
<gene>
    <name evidence="2" type="ORF">LIPSTDRAFT_142859</name>
</gene>
<dbReference type="Proteomes" id="UP000094385">
    <property type="component" value="Unassembled WGS sequence"/>
</dbReference>
<organism evidence="2 3">
    <name type="scientific">Lipomyces starkeyi NRRL Y-11557</name>
    <dbReference type="NCBI Taxonomy" id="675824"/>
    <lineage>
        <taxon>Eukaryota</taxon>
        <taxon>Fungi</taxon>
        <taxon>Dikarya</taxon>
        <taxon>Ascomycota</taxon>
        <taxon>Saccharomycotina</taxon>
        <taxon>Lipomycetes</taxon>
        <taxon>Lipomycetales</taxon>
        <taxon>Lipomycetaceae</taxon>
        <taxon>Lipomyces</taxon>
    </lineage>
</organism>
<dbReference type="OrthoDB" id="2676448at2759"/>
<accession>A0A1E3QGF8</accession>
<proteinExistence type="predicted"/>
<evidence type="ECO:0000313" key="2">
    <source>
        <dbReference type="EMBL" id="ODQ76771.1"/>
    </source>
</evidence>
<keyword evidence="1" id="KW-0175">Coiled coil</keyword>
<sequence>MMTTELGPTLCGRLWRASKTLRESSWQLDKLKIRKEEILEQIDNQKSYATNRSKQALPPLLQQVRDSAESIEKLMIERNYELEQVHTRLRGHKNSQAVFKKIRRRRPGVEKEIQRYNSLVDALPIGPELKPDKLDYELLQREMRDEVDVSSFLHHFFKLENLGIAASDVPCWVNNSDMRKSIQLHLQVQALREEIGILHAEVLRVVKWSMENLKALIAYANSQHRCAILLVEKIWSGIKVAHGLSSNIDSICRATCVLMPFSRTDRKRRCGDIA</sequence>